<dbReference type="PROSITE" id="PS50995">
    <property type="entry name" value="HTH_MARR_2"/>
    <property type="match status" value="1"/>
</dbReference>
<dbReference type="SMART" id="SM00347">
    <property type="entry name" value="HTH_MARR"/>
    <property type="match status" value="1"/>
</dbReference>
<dbReference type="PANTHER" id="PTHR33164:SF43">
    <property type="entry name" value="HTH-TYPE TRANSCRIPTIONAL REPRESSOR YETL"/>
    <property type="match status" value="1"/>
</dbReference>
<evidence type="ECO:0000256" key="2">
    <source>
        <dbReference type="ARBA" id="ARBA00023125"/>
    </source>
</evidence>
<evidence type="ECO:0000313" key="5">
    <source>
        <dbReference type="EMBL" id="RLQ89549.1"/>
    </source>
</evidence>
<dbReference type="InterPro" id="IPR039422">
    <property type="entry name" value="MarR/SlyA-like"/>
</dbReference>
<dbReference type="GO" id="GO:0003700">
    <property type="term" value="F:DNA-binding transcription factor activity"/>
    <property type="evidence" value="ECO:0007669"/>
    <property type="project" value="InterPro"/>
</dbReference>
<accession>A0A3L7JHA4</accession>
<dbReference type="GO" id="GO:0003677">
    <property type="term" value="F:DNA binding"/>
    <property type="evidence" value="ECO:0007669"/>
    <property type="project" value="UniProtKB-KW"/>
</dbReference>
<dbReference type="PANTHER" id="PTHR33164">
    <property type="entry name" value="TRANSCRIPTIONAL REGULATOR, MARR FAMILY"/>
    <property type="match status" value="1"/>
</dbReference>
<dbReference type="PROSITE" id="PS01117">
    <property type="entry name" value="HTH_MARR_1"/>
    <property type="match status" value="1"/>
</dbReference>
<dbReference type="AlphaFoldDB" id="A0A3L7JHA4"/>
<gene>
    <name evidence="5" type="ORF">D8780_10070</name>
</gene>
<comment type="caution">
    <text evidence="5">The sequence shown here is derived from an EMBL/GenBank/DDBJ whole genome shotgun (WGS) entry which is preliminary data.</text>
</comment>
<dbReference type="PRINTS" id="PR00598">
    <property type="entry name" value="HTHMARR"/>
</dbReference>
<keyword evidence="6" id="KW-1185">Reference proteome</keyword>
<proteinExistence type="predicted"/>
<dbReference type="Proteomes" id="UP000281094">
    <property type="component" value="Unassembled WGS sequence"/>
</dbReference>
<evidence type="ECO:0000256" key="3">
    <source>
        <dbReference type="ARBA" id="ARBA00023163"/>
    </source>
</evidence>
<keyword evidence="1" id="KW-0805">Transcription regulation</keyword>
<evidence type="ECO:0000313" key="6">
    <source>
        <dbReference type="Proteomes" id="UP000281094"/>
    </source>
</evidence>
<protein>
    <submittedName>
        <fullName evidence="5">MarR family transcriptional regulator</fullName>
    </submittedName>
</protein>
<keyword evidence="2" id="KW-0238">DNA-binding</keyword>
<feature type="domain" description="HTH marR-type" evidence="4">
    <location>
        <begin position="81"/>
        <end position="213"/>
    </location>
</feature>
<dbReference type="InterPro" id="IPR023187">
    <property type="entry name" value="Tscrpt_reg_MarR-type_CS"/>
</dbReference>
<dbReference type="InterPro" id="IPR000835">
    <property type="entry name" value="HTH_MarR-typ"/>
</dbReference>
<evidence type="ECO:0000256" key="1">
    <source>
        <dbReference type="ARBA" id="ARBA00023015"/>
    </source>
</evidence>
<evidence type="ECO:0000259" key="4">
    <source>
        <dbReference type="PROSITE" id="PS50995"/>
    </source>
</evidence>
<reference evidence="5 6" key="1">
    <citation type="submission" date="2018-10" db="EMBL/GenBank/DDBJ databases">
        <title>Notoacmeibacter sp. M2BS9Y-3-1, whole genome shotgun sequence.</title>
        <authorList>
            <person name="Tuo L."/>
        </authorList>
    </citation>
    <scope>NUCLEOTIDE SEQUENCE [LARGE SCALE GENOMIC DNA]</scope>
    <source>
        <strain evidence="5 6">M2BS9Y-3-1</strain>
    </source>
</reference>
<keyword evidence="3" id="KW-0804">Transcription</keyword>
<dbReference type="Gene3D" id="1.10.10.10">
    <property type="entry name" value="Winged helix-like DNA-binding domain superfamily/Winged helix DNA-binding domain"/>
    <property type="match status" value="1"/>
</dbReference>
<dbReference type="GO" id="GO:0006950">
    <property type="term" value="P:response to stress"/>
    <property type="evidence" value="ECO:0007669"/>
    <property type="project" value="TreeGrafter"/>
</dbReference>
<dbReference type="InterPro" id="IPR036388">
    <property type="entry name" value="WH-like_DNA-bd_sf"/>
</dbReference>
<dbReference type="EMBL" id="RCWN01000001">
    <property type="protein sequence ID" value="RLQ89549.1"/>
    <property type="molecule type" value="Genomic_DNA"/>
</dbReference>
<name>A0A3L7JHA4_9HYPH</name>
<dbReference type="InterPro" id="IPR036390">
    <property type="entry name" value="WH_DNA-bd_sf"/>
</dbReference>
<organism evidence="5 6">
    <name type="scientific">Notoacmeibacter ruber</name>
    <dbReference type="NCBI Taxonomy" id="2670375"/>
    <lineage>
        <taxon>Bacteria</taxon>
        <taxon>Pseudomonadati</taxon>
        <taxon>Pseudomonadota</taxon>
        <taxon>Alphaproteobacteria</taxon>
        <taxon>Hyphomicrobiales</taxon>
        <taxon>Notoacmeibacteraceae</taxon>
        <taxon>Notoacmeibacter</taxon>
    </lineage>
</organism>
<dbReference type="SUPFAM" id="SSF46785">
    <property type="entry name" value="Winged helix' DNA-binding domain"/>
    <property type="match status" value="1"/>
</dbReference>
<dbReference type="Pfam" id="PF01047">
    <property type="entry name" value="MarR"/>
    <property type="match status" value="1"/>
</dbReference>
<sequence>MRAMLLGCAEGQDGDCRRIGGRRMNLCHIKGSKLRWLTYSSSSPHRGRSRVKGRRSIMAKIDKEAMGRLPSNPKKMNKAPKGAVLSQLSATARHARTALSAQLSELGLHAGQEQILLALSEEERMPLSGIADHLGVRAQTITRAITRLEAQGLVFRTPSEEDGRVSHIALTDDGHALVDDVKKTVKKVERKMLGSLDKTQKKTLLRFLESIDIELTAELSKTSQGRRD</sequence>